<dbReference type="Gene3D" id="1.10.357.10">
    <property type="entry name" value="Tetracycline Repressor, domain 2"/>
    <property type="match status" value="1"/>
</dbReference>
<organism evidence="6 7">
    <name type="scientific">Formimonas warabiya</name>
    <dbReference type="NCBI Taxonomy" id="1761012"/>
    <lineage>
        <taxon>Bacteria</taxon>
        <taxon>Bacillati</taxon>
        <taxon>Bacillota</taxon>
        <taxon>Clostridia</taxon>
        <taxon>Eubacteriales</taxon>
        <taxon>Peptococcaceae</taxon>
        <taxon>Candidatus Formimonas</taxon>
    </lineage>
</organism>
<dbReference type="RefSeq" id="WP_148136268.1">
    <property type="nucleotide sequence ID" value="NZ_CP017634.1"/>
</dbReference>
<dbReference type="EMBL" id="CP017634">
    <property type="protein sequence ID" value="ATW26937.1"/>
    <property type="molecule type" value="Genomic_DNA"/>
</dbReference>
<dbReference type="PRINTS" id="PR00455">
    <property type="entry name" value="HTHTETR"/>
</dbReference>
<evidence type="ECO:0000256" key="2">
    <source>
        <dbReference type="ARBA" id="ARBA00023125"/>
    </source>
</evidence>
<gene>
    <name evidence="6" type="ORF">DCMF_21190</name>
</gene>
<sequence>MAEDTRQNILDCGRDEFLQKGFEGASLRTIAKAAGVTTGAIYGYFPDKKALFDALVSQPAQELLDKFISIQEEFAALPPERQAAEMVQTSHDGMAWMVEHIYRHYDAFKLLVCCSAGPDYAAYVNKMVEIETRSTFRFIQVMCRAGKHVRDVDEQLVHILVNGLFSGLFEIVAHDMPKEKALVYINGLEEFYTAGWFQILGL</sequence>
<reference evidence="6 7" key="1">
    <citation type="submission" date="2016-10" db="EMBL/GenBank/DDBJ databases">
        <title>Complete Genome Sequence of Peptococcaceae strain DCMF.</title>
        <authorList>
            <person name="Edwards R.J."/>
            <person name="Holland S.I."/>
            <person name="Deshpande N.P."/>
            <person name="Wong Y.K."/>
            <person name="Ertan H."/>
            <person name="Manefield M."/>
            <person name="Russell T.L."/>
            <person name="Lee M.J."/>
        </authorList>
    </citation>
    <scope>NUCLEOTIDE SEQUENCE [LARGE SCALE GENOMIC DNA]</scope>
    <source>
        <strain evidence="6 7">DCMF</strain>
    </source>
</reference>
<feature type="domain" description="HTH tetR-type" evidence="5">
    <location>
        <begin position="3"/>
        <end position="63"/>
    </location>
</feature>
<proteinExistence type="predicted"/>
<dbReference type="Pfam" id="PF00440">
    <property type="entry name" value="TetR_N"/>
    <property type="match status" value="1"/>
</dbReference>
<keyword evidence="1" id="KW-0805">Transcription regulation</keyword>
<dbReference type="KEGG" id="fwa:DCMF_21190"/>
<dbReference type="GO" id="GO:0000976">
    <property type="term" value="F:transcription cis-regulatory region binding"/>
    <property type="evidence" value="ECO:0007669"/>
    <property type="project" value="TreeGrafter"/>
</dbReference>
<dbReference type="PANTHER" id="PTHR30055">
    <property type="entry name" value="HTH-TYPE TRANSCRIPTIONAL REGULATOR RUTR"/>
    <property type="match status" value="1"/>
</dbReference>
<dbReference type="GO" id="GO:0003700">
    <property type="term" value="F:DNA-binding transcription factor activity"/>
    <property type="evidence" value="ECO:0007669"/>
    <property type="project" value="TreeGrafter"/>
</dbReference>
<dbReference type="FunFam" id="1.10.10.60:FF:000141">
    <property type="entry name" value="TetR family transcriptional regulator"/>
    <property type="match status" value="1"/>
</dbReference>
<dbReference type="InterPro" id="IPR001647">
    <property type="entry name" value="HTH_TetR"/>
</dbReference>
<evidence type="ECO:0000256" key="4">
    <source>
        <dbReference type="PROSITE-ProRule" id="PRU00335"/>
    </source>
</evidence>
<dbReference type="PROSITE" id="PS50977">
    <property type="entry name" value="HTH_TETR_2"/>
    <property type="match status" value="1"/>
</dbReference>
<accession>A0A3G1KX15</accession>
<feature type="DNA-binding region" description="H-T-H motif" evidence="4">
    <location>
        <begin position="26"/>
        <end position="45"/>
    </location>
</feature>
<evidence type="ECO:0000313" key="7">
    <source>
        <dbReference type="Proteomes" id="UP000323521"/>
    </source>
</evidence>
<dbReference type="GO" id="GO:0045892">
    <property type="term" value="P:negative regulation of DNA-templated transcription"/>
    <property type="evidence" value="ECO:0007669"/>
    <property type="project" value="UniProtKB-ARBA"/>
</dbReference>
<dbReference type="AlphaFoldDB" id="A0A3G1KX15"/>
<evidence type="ECO:0000313" key="6">
    <source>
        <dbReference type="EMBL" id="ATW26937.1"/>
    </source>
</evidence>
<evidence type="ECO:0000256" key="3">
    <source>
        <dbReference type="ARBA" id="ARBA00023163"/>
    </source>
</evidence>
<evidence type="ECO:0000256" key="1">
    <source>
        <dbReference type="ARBA" id="ARBA00023015"/>
    </source>
</evidence>
<dbReference type="InterPro" id="IPR023772">
    <property type="entry name" value="DNA-bd_HTH_TetR-type_CS"/>
</dbReference>
<dbReference type="PANTHER" id="PTHR30055:SF226">
    <property type="entry name" value="HTH-TYPE TRANSCRIPTIONAL REGULATOR PKSA"/>
    <property type="match status" value="1"/>
</dbReference>
<dbReference type="InterPro" id="IPR009057">
    <property type="entry name" value="Homeodomain-like_sf"/>
</dbReference>
<dbReference type="SUPFAM" id="SSF46689">
    <property type="entry name" value="Homeodomain-like"/>
    <property type="match status" value="1"/>
</dbReference>
<name>A0A3G1KX15_FORW1</name>
<dbReference type="PROSITE" id="PS01081">
    <property type="entry name" value="HTH_TETR_1"/>
    <property type="match status" value="1"/>
</dbReference>
<keyword evidence="7" id="KW-1185">Reference proteome</keyword>
<keyword evidence="2 4" id="KW-0238">DNA-binding</keyword>
<protein>
    <submittedName>
        <fullName evidence="6">TetR family transcriptional regulator</fullName>
    </submittedName>
</protein>
<keyword evidence="3" id="KW-0804">Transcription</keyword>
<dbReference type="InterPro" id="IPR050109">
    <property type="entry name" value="HTH-type_TetR-like_transc_reg"/>
</dbReference>
<evidence type="ECO:0000259" key="5">
    <source>
        <dbReference type="PROSITE" id="PS50977"/>
    </source>
</evidence>
<dbReference type="Proteomes" id="UP000323521">
    <property type="component" value="Chromosome"/>
</dbReference>
<dbReference type="OrthoDB" id="9814200at2"/>